<organism evidence="2 3">
    <name type="scientific">Alligator mississippiensis</name>
    <name type="common">American alligator</name>
    <dbReference type="NCBI Taxonomy" id="8496"/>
    <lineage>
        <taxon>Eukaryota</taxon>
        <taxon>Metazoa</taxon>
        <taxon>Chordata</taxon>
        <taxon>Craniata</taxon>
        <taxon>Vertebrata</taxon>
        <taxon>Euteleostomi</taxon>
        <taxon>Archelosauria</taxon>
        <taxon>Archosauria</taxon>
        <taxon>Crocodylia</taxon>
        <taxon>Alligatoridae</taxon>
        <taxon>Alligatorinae</taxon>
        <taxon>Alligator</taxon>
    </lineage>
</organism>
<reference evidence="2 3" key="1">
    <citation type="journal article" date="2012" name="Genome Biol.">
        <title>Sequencing three crocodilian genomes to illuminate the evolution of archosaurs and amniotes.</title>
        <authorList>
            <person name="St John J.A."/>
            <person name="Braun E.L."/>
            <person name="Isberg S.R."/>
            <person name="Miles L.G."/>
            <person name="Chong A.Y."/>
            <person name="Gongora J."/>
            <person name="Dalzell P."/>
            <person name="Moran C."/>
            <person name="Bed'hom B."/>
            <person name="Abzhanov A."/>
            <person name="Burgess S.C."/>
            <person name="Cooksey A.M."/>
            <person name="Castoe T.A."/>
            <person name="Crawford N.G."/>
            <person name="Densmore L.D."/>
            <person name="Drew J.C."/>
            <person name="Edwards S.V."/>
            <person name="Faircloth B.C."/>
            <person name="Fujita M.K."/>
            <person name="Greenwold M.J."/>
            <person name="Hoffmann F.G."/>
            <person name="Howard J.M."/>
            <person name="Iguchi T."/>
            <person name="Janes D.E."/>
            <person name="Khan S.Y."/>
            <person name="Kohno S."/>
            <person name="de Koning A.J."/>
            <person name="Lance S.L."/>
            <person name="McCarthy F.M."/>
            <person name="McCormack J.E."/>
            <person name="Merchant M.E."/>
            <person name="Peterson D.G."/>
            <person name="Pollock D.D."/>
            <person name="Pourmand N."/>
            <person name="Raney B.J."/>
            <person name="Roessler K.A."/>
            <person name="Sanford J.R."/>
            <person name="Sawyer R.H."/>
            <person name="Schmidt C.J."/>
            <person name="Triplett E.W."/>
            <person name="Tuberville T.D."/>
            <person name="Venegas-Anaya M."/>
            <person name="Howard J.T."/>
            <person name="Jarvis E.D."/>
            <person name="Guillette L.J.Jr."/>
            <person name="Glenn T.C."/>
            <person name="Green R.E."/>
            <person name="Ray D.A."/>
        </authorList>
    </citation>
    <scope>NUCLEOTIDE SEQUENCE [LARGE SCALE GENOMIC DNA]</scope>
    <source>
        <strain evidence="2">KSC_2009_1</strain>
    </source>
</reference>
<dbReference type="InterPro" id="IPR013783">
    <property type="entry name" value="Ig-like_fold"/>
</dbReference>
<keyword evidence="3" id="KW-1185">Reference proteome</keyword>
<feature type="chain" id="PRO_5007587098" description="Ig-like domain-containing protein" evidence="1">
    <location>
        <begin position="20"/>
        <end position="79"/>
    </location>
</feature>
<protein>
    <recommendedName>
        <fullName evidence="4">Ig-like domain-containing protein</fullName>
    </recommendedName>
</protein>
<keyword evidence="1" id="KW-0732">Signal</keyword>
<dbReference type="Proteomes" id="UP000050525">
    <property type="component" value="Unassembled WGS sequence"/>
</dbReference>
<evidence type="ECO:0000313" key="3">
    <source>
        <dbReference type="Proteomes" id="UP000050525"/>
    </source>
</evidence>
<evidence type="ECO:0000256" key="1">
    <source>
        <dbReference type="SAM" id="SignalP"/>
    </source>
</evidence>
<dbReference type="AlphaFoldDB" id="A0A151PJD8"/>
<dbReference type="SUPFAM" id="SSF48726">
    <property type="entry name" value="Immunoglobulin"/>
    <property type="match status" value="1"/>
</dbReference>
<name>A0A151PJD8_ALLMI</name>
<evidence type="ECO:0000313" key="2">
    <source>
        <dbReference type="EMBL" id="KYO49103.1"/>
    </source>
</evidence>
<dbReference type="Gene3D" id="2.60.40.10">
    <property type="entry name" value="Immunoglobulins"/>
    <property type="match status" value="1"/>
</dbReference>
<sequence>MAWALLLLALLTYCSGLFAQNVVTQPPSVSVSPGQTARLTCSGTGSYVHWCELCHLAHATRQHWAAKAQDPEKQEGKES</sequence>
<dbReference type="STRING" id="8496.A0A151PJD8"/>
<accession>A0A151PJD8</accession>
<feature type="signal peptide" evidence="1">
    <location>
        <begin position="1"/>
        <end position="19"/>
    </location>
</feature>
<proteinExistence type="predicted"/>
<dbReference type="EMBL" id="AKHW03000110">
    <property type="protein sequence ID" value="KYO49103.1"/>
    <property type="molecule type" value="Genomic_DNA"/>
</dbReference>
<comment type="caution">
    <text evidence="2">The sequence shown here is derived from an EMBL/GenBank/DDBJ whole genome shotgun (WGS) entry which is preliminary data.</text>
</comment>
<evidence type="ECO:0008006" key="4">
    <source>
        <dbReference type="Google" id="ProtNLM"/>
    </source>
</evidence>
<gene>
    <name evidence="2" type="ORF">Y1Q_0005436</name>
</gene>
<dbReference type="InterPro" id="IPR036179">
    <property type="entry name" value="Ig-like_dom_sf"/>
</dbReference>